<proteinExistence type="predicted"/>
<evidence type="ECO:0000313" key="2">
    <source>
        <dbReference type="EMBL" id="KIV86901.1"/>
    </source>
</evidence>
<organism evidence="2 3">
    <name type="scientific">Exophiala sideris</name>
    <dbReference type="NCBI Taxonomy" id="1016849"/>
    <lineage>
        <taxon>Eukaryota</taxon>
        <taxon>Fungi</taxon>
        <taxon>Dikarya</taxon>
        <taxon>Ascomycota</taxon>
        <taxon>Pezizomycotina</taxon>
        <taxon>Eurotiomycetes</taxon>
        <taxon>Chaetothyriomycetidae</taxon>
        <taxon>Chaetothyriales</taxon>
        <taxon>Herpotrichiellaceae</taxon>
        <taxon>Exophiala</taxon>
    </lineage>
</organism>
<dbReference type="AlphaFoldDB" id="A0A0D1XFK4"/>
<dbReference type="EMBL" id="KN846951">
    <property type="protein sequence ID" value="KIV86901.1"/>
    <property type="molecule type" value="Genomic_DNA"/>
</dbReference>
<gene>
    <name evidence="2" type="ORF">PV11_02482</name>
</gene>
<reference evidence="2 3" key="1">
    <citation type="submission" date="2015-01" db="EMBL/GenBank/DDBJ databases">
        <title>The Genome Sequence of Exophiala sideris CBS121828.</title>
        <authorList>
            <consortium name="The Broad Institute Genomics Platform"/>
            <person name="Cuomo C."/>
            <person name="de Hoog S."/>
            <person name="Gorbushina A."/>
            <person name="Stielow B."/>
            <person name="Teixiera M."/>
            <person name="Abouelleil A."/>
            <person name="Chapman S.B."/>
            <person name="Priest M."/>
            <person name="Young S.K."/>
            <person name="Wortman J."/>
            <person name="Nusbaum C."/>
            <person name="Birren B."/>
        </authorList>
    </citation>
    <scope>NUCLEOTIDE SEQUENCE [LARGE SCALE GENOMIC DNA]</scope>
    <source>
        <strain evidence="2 3">CBS 121828</strain>
    </source>
</reference>
<accession>A0A0D1XFK4</accession>
<protein>
    <submittedName>
        <fullName evidence="2">Uncharacterized protein</fullName>
    </submittedName>
</protein>
<dbReference type="Proteomes" id="UP000053599">
    <property type="component" value="Unassembled WGS sequence"/>
</dbReference>
<evidence type="ECO:0000256" key="1">
    <source>
        <dbReference type="SAM" id="MobiDB-lite"/>
    </source>
</evidence>
<feature type="compositionally biased region" description="Low complexity" evidence="1">
    <location>
        <begin position="75"/>
        <end position="85"/>
    </location>
</feature>
<name>A0A0D1XFK4_9EURO</name>
<evidence type="ECO:0000313" key="3">
    <source>
        <dbReference type="Proteomes" id="UP000053599"/>
    </source>
</evidence>
<feature type="compositionally biased region" description="Basic residues" evidence="1">
    <location>
        <begin position="86"/>
        <end position="102"/>
    </location>
</feature>
<dbReference type="HOGENOM" id="CLU_2277513_0_0_1"/>
<sequence>MSQELLIVPLETFSVSILLAKAASIKMAVIPVARMEVGYAQMDLSVAPASPQVVVVNRCGTTPEQCASAVIVGTATTRPPAPKSTKATKTKAPKHTSTKKPK</sequence>
<feature type="region of interest" description="Disordered" evidence="1">
    <location>
        <begin position="75"/>
        <end position="102"/>
    </location>
</feature>